<name>A0A6B2MNM9_9BURK</name>
<dbReference type="EMBL" id="JAAEAM010000063">
    <property type="protein sequence ID" value="NDV77094.1"/>
    <property type="molecule type" value="Genomic_DNA"/>
</dbReference>
<dbReference type="Pfam" id="PF14301">
    <property type="entry name" value="DUF4376"/>
    <property type="match status" value="1"/>
</dbReference>
<comment type="caution">
    <text evidence="2">The sequence shown here is derived from an EMBL/GenBank/DDBJ whole genome shotgun (WGS) entry which is preliminary data.</text>
</comment>
<reference evidence="2" key="1">
    <citation type="submission" date="2019-11" db="EMBL/GenBank/DDBJ databases">
        <title>Burkholderia cenocepacia CF.</title>
        <authorList>
            <person name="Vianna E.F."/>
            <person name="Marques E.A."/>
            <person name="Albano R.M."/>
            <person name="Leao R.S."/>
        </authorList>
    </citation>
    <scope>NUCLEOTIDE SEQUENCE</scope>
    <source>
        <strain evidence="2">MS-2140</strain>
    </source>
</reference>
<feature type="domain" description="DUF4376" evidence="1">
    <location>
        <begin position="62"/>
        <end position="175"/>
    </location>
</feature>
<dbReference type="AlphaFoldDB" id="A0A6B2MNM9"/>
<gene>
    <name evidence="2" type="ORF">GFJ35_34345</name>
</gene>
<protein>
    <submittedName>
        <fullName evidence="2">DUF4376 domain-containing protein</fullName>
    </submittedName>
</protein>
<dbReference type="InterPro" id="IPR025484">
    <property type="entry name" value="DUF4376"/>
</dbReference>
<organism evidence="2">
    <name type="scientific">Burkholderia cenocepacia</name>
    <dbReference type="NCBI Taxonomy" id="95486"/>
    <lineage>
        <taxon>Bacteria</taxon>
        <taxon>Pseudomonadati</taxon>
        <taxon>Pseudomonadota</taxon>
        <taxon>Betaproteobacteria</taxon>
        <taxon>Burkholderiales</taxon>
        <taxon>Burkholderiaceae</taxon>
        <taxon>Burkholderia</taxon>
        <taxon>Burkholderia cepacia complex</taxon>
    </lineage>
</organism>
<evidence type="ECO:0000259" key="1">
    <source>
        <dbReference type="Pfam" id="PF14301"/>
    </source>
</evidence>
<dbReference type="RefSeq" id="WP_163126193.1">
    <property type="nucleotide sequence ID" value="NZ_JAAEAM010000063.1"/>
</dbReference>
<evidence type="ECO:0000313" key="2">
    <source>
        <dbReference type="EMBL" id="NDV77094.1"/>
    </source>
</evidence>
<proteinExistence type="predicted"/>
<accession>A0A6B2MNM9</accession>
<sequence>MDTEYYVFANSSGQITGSGSTADGTIPEGAIICTQSQAANPLAYAIAGGSVVEASGAQILEQAQAAQISIVNASYAAAIMEPVSFKTAAGATESFQADPGSQLVLMQATQGYALAGSVPAGFYWVAVDNTQVPFTLADLSALYQAMLDRGWAAFQRKQTLKAQIAAATTVAAVKAISW</sequence>